<evidence type="ECO:0000313" key="3">
    <source>
        <dbReference type="EMBL" id="KAJ5456553.1"/>
    </source>
</evidence>
<dbReference type="GO" id="GO:0019748">
    <property type="term" value="P:secondary metabolic process"/>
    <property type="evidence" value="ECO:0007669"/>
    <property type="project" value="TreeGrafter"/>
</dbReference>
<protein>
    <recommendedName>
        <fullName evidence="5">AMP-dependent synthetase/ligase domain-containing protein</fullName>
    </recommendedName>
</protein>
<evidence type="ECO:0000259" key="1">
    <source>
        <dbReference type="Pfam" id="PF00501"/>
    </source>
</evidence>
<dbReference type="InterPro" id="IPR000873">
    <property type="entry name" value="AMP-dep_synth/lig_dom"/>
</dbReference>
<evidence type="ECO:0008006" key="5">
    <source>
        <dbReference type="Google" id="ProtNLM"/>
    </source>
</evidence>
<dbReference type="Pfam" id="PF13193">
    <property type="entry name" value="AMP-binding_C"/>
    <property type="match status" value="1"/>
</dbReference>
<evidence type="ECO:0000313" key="4">
    <source>
        <dbReference type="Proteomes" id="UP001147760"/>
    </source>
</evidence>
<comment type="caution">
    <text evidence="3">The sequence shown here is derived from an EMBL/GenBank/DDBJ whole genome shotgun (WGS) entry which is preliminary data.</text>
</comment>
<reference evidence="3" key="1">
    <citation type="submission" date="2022-12" db="EMBL/GenBank/DDBJ databases">
        <authorList>
            <person name="Petersen C."/>
        </authorList>
    </citation>
    <scope>NUCLEOTIDE SEQUENCE</scope>
    <source>
        <strain evidence="3">IBT 17660</strain>
    </source>
</reference>
<name>A0A9X0BG56_9EURO</name>
<accession>A0A9X0BG56</accession>
<dbReference type="OrthoDB" id="6509636at2759"/>
<sequence length="536" mass="59301">MIFEPAERVLLPTKDLLSYIFDDPPYDQDQPIYIDVNNPTRSISCNQAKRLVRQLIAGLRASGLQKGDCVLIHSFNDINYSILVLAIIGAGGCFTGSNPSYTPHELAHHIKASESRFLFSEPEILDSLMRAAEGEIYPNKTFGFLTTWLLEVGEEDWLRFNDLETCQQTTAARLFSSGTTGLPKAVTITHHNLIGQHELVHGVNPRSYPISRVIAVPVFHASAAPVSHISTLKAGSVAYMMRRFDLETYLTTVEKYNVTDLAVVPPIVIAILMSPLSQNKPYLRKARMAGCGAAPLDKDVQARFRSLMGNDAPFTQVWGMTETSCVATMFPHPEHDDTGSVGRLIPNLEAKLIDEDGKNISAFGVRGELCVRGPTVTPGYFNNPEANAEAFDTEGWFKTGDIAYCDQRTRKWYIVDRRKELIKVRGFQVAPPELEAVLLSHPQIVDAAVIGITFPGADIEYPRAYVVRRPGDQGSKLTEAEIQEYVLSRLAKYKALTGGVKFVGAIARNPSGKILKRVLREDAKKEIEAGLLKAKL</sequence>
<dbReference type="Gene3D" id="3.40.50.12780">
    <property type="entry name" value="N-terminal domain of ligase-like"/>
    <property type="match status" value="1"/>
</dbReference>
<dbReference type="Proteomes" id="UP001147760">
    <property type="component" value="Unassembled WGS sequence"/>
</dbReference>
<dbReference type="InterPro" id="IPR025110">
    <property type="entry name" value="AMP-bd_C"/>
</dbReference>
<gene>
    <name evidence="3" type="ORF">N7530_011827</name>
</gene>
<dbReference type="InterPro" id="IPR042099">
    <property type="entry name" value="ANL_N_sf"/>
</dbReference>
<organism evidence="3 4">
    <name type="scientific">Penicillium desertorum</name>
    <dbReference type="NCBI Taxonomy" id="1303715"/>
    <lineage>
        <taxon>Eukaryota</taxon>
        <taxon>Fungi</taxon>
        <taxon>Dikarya</taxon>
        <taxon>Ascomycota</taxon>
        <taxon>Pezizomycotina</taxon>
        <taxon>Eurotiomycetes</taxon>
        <taxon>Eurotiomycetidae</taxon>
        <taxon>Eurotiales</taxon>
        <taxon>Aspergillaceae</taxon>
        <taxon>Penicillium</taxon>
    </lineage>
</organism>
<reference evidence="3" key="2">
    <citation type="journal article" date="2023" name="IMA Fungus">
        <title>Comparative genomic study of the Penicillium genus elucidates a diverse pangenome and 15 lateral gene transfer events.</title>
        <authorList>
            <person name="Petersen C."/>
            <person name="Sorensen T."/>
            <person name="Nielsen M.R."/>
            <person name="Sondergaard T.E."/>
            <person name="Sorensen J.L."/>
            <person name="Fitzpatrick D.A."/>
            <person name="Frisvad J.C."/>
            <person name="Nielsen K.L."/>
        </authorList>
    </citation>
    <scope>NUCLEOTIDE SEQUENCE</scope>
    <source>
        <strain evidence="3">IBT 17660</strain>
    </source>
</reference>
<dbReference type="PANTHER" id="PTHR24096">
    <property type="entry name" value="LONG-CHAIN-FATTY-ACID--COA LIGASE"/>
    <property type="match status" value="1"/>
</dbReference>
<keyword evidence="4" id="KW-1185">Reference proteome</keyword>
<dbReference type="Pfam" id="PF00501">
    <property type="entry name" value="AMP-binding"/>
    <property type="match status" value="1"/>
</dbReference>
<feature type="domain" description="AMP-binding enzyme C-terminal" evidence="2">
    <location>
        <begin position="433"/>
        <end position="513"/>
    </location>
</feature>
<dbReference type="SUPFAM" id="SSF56801">
    <property type="entry name" value="Acetyl-CoA synthetase-like"/>
    <property type="match status" value="1"/>
</dbReference>
<proteinExistence type="predicted"/>
<dbReference type="AlphaFoldDB" id="A0A9X0BG56"/>
<dbReference type="PANTHER" id="PTHR24096:SF265">
    <property type="entry name" value="ENZYME, PUTATIVE (AFU_ORTHOLOGUE AFUA_5G14270)-RELATED"/>
    <property type="match status" value="1"/>
</dbReference>
<dbReference type="EMBL" id="JAPWDO010000009">
    <property type="protein sequence ID" value="KAJ5456553.1"/>
    <property type="molecule type" value="Genomic_DNA"/>
</dbReference>
<dbReference type="CDD" id="cd05911">
    <property type="entry name" value="Firefly_Luc_like"/>
    <property type="match status" value="1"/>
</dbReference>
<dbReference type="GO" id="GO:0016405">
    <property type="term" value="F:CoA-ligase activity"/>
    <property type="evidence" value="ECO:0007669"/>
    <property type="project" value="TreeGrafter"/>
</dbReference>
<feature type="domain" description="AMP-dependent synthetase/ligase" evidence="1">
    <location>
        <begin position="29"/>
        <end position="381"/>
    </location>
</feature>
<dbReference type="Gene3D" id="3.30.300.30">
    <property type="match status" value="1"/>
</dbReference>
<evidence type="ECO:0000259" key="2">
    <source>
        <dbReference type="Pfam" id="PF13193"/>
    </source>
</evidence>
<dbReference type="InterPro" id="IPR045851">
    <property type="entry name" value="AMP-bd_C_sf"/>
</dbReference>